<dbReference type="InterPro" id="IPR006175">
    <property type="entry name" value="YjgF/YER057c/UK114"/>
</dbReference>
<reference evidence="2 3" key="1">
    <citation type="submission" date="2015-03" db="EMBL/GenBank/DDBJ databases">
        <title>Comparative genomics of Pseudomonas insights into diversity of traits involved in vanlence and defense.</title>
        <authorList>
            <person name="Qin Y."/>
        </authorList>
    </citation>
    <scope>NUCLEOTIDE SEQUENCE [LARGE SCALE GENOMIC DNA]</scope>
    <source>
        <strain evidence="2 3">H24</strain>
    </source>
</reference>
<dbReference type="PANTHER" id="PTHR11803:SF58">
    <property type="entry name" value="PROTEIN HMF1-RELATED"/>
    <property type="match status" value="1"/>
</dbReference>
<dbReference type="EMBL" id="LACH01000036">
    <property type="protein sequence ID" value="KJZ64609.1"/>
    <property type="molecule type" value="Genomic_DNA"/>
</dbReference>
<dbReference type="PATRIC" id="fig|294.133.peg.3033"/>
<sequence length="126" mass="13574">MIHRPAGYSHVVEVPAGLRTVYVAGQLGLDVHGKLVGESGDFKAQAHQAFENIKIALASAGADFDDVIKMNMYLTDISHQLPELREVRDAYVNIHNAPASTTVEVSRLALPGALFEIEVVAVLPAQ</sequence>
<dbReference type="InterPro" id="IPR035959">
    <property type="entry name" value="RutC-like_sf"/>
</dbReference>
<dbReference type="GO" id="GO:0019239">
    <property type="term" value="F:deaminase activity"/>
    <property type="evidence" value="ECO:0007669"/>
    <property type="project" value="TreeGrafter"/>
</dbReference>
<dbReference type="Proteomes" id="UP000033400">
    <property type="component" value="Unassembled WGS sequence"/>
</dbReference>
<evidence type="ECO:0008006" key="4">
    <source>
        <dbReference type="Google" id="ProtNLM"/>
    </source>
</evidence>
<evidence type="ECO:0000256" key="1">
    <source>
        <dbReference type="ARBA" id="ARBA00010552"/>
    </source>
</evidence>
<organism evidence="2 3">
    <name type="scientific">Pseudomonas fluorescens</name>
    <dbReference type="NCBI Taxonomy" id="294"/>
    <lineage>
        <taxon>Bacteria</taxon>
        <taxon>Pseudomonadati</taxon>
        <taxon>Pseudomonadota</taxon>
        <taxon>Gammaproteobacteria</taxon>
        <taxon>Pseudomonadales</taxon>
        <taxon>Pseudomonadaceae</taxon>
        <taxon>Pseudomonas</taxon>
    </lineage>
</organism>
<dbReference type="PANTHER" id="PTHR11803">
    <property type="entry name" value="2-IMINOBUTANOATE/2-IMINOPROPANOATE DEAMINASE RIDA"/>
    <property type="match status" value="1"/>
</dbReference>
<dbReference type="Gene3D" id="3.30.1330.40">
    <property type="entry name" value="RutC-like"/>
    <property type="match status" value="1"/>
</dbReference>
<gene>
    <name evidence="2" type="ORF">VD17_17125</name>
</gene>
<dbReference type="AlphaFoldDB" id="A0A0F4V796"/>
<comment type="similarity">
    <text evidence="1">Belongs to the RutC family.</text>
</comment>
<name>A0A0F4V796_PSEFL</name>
<evidence type="ECO:0000313" key="2">
    <source>
        <dbReference type="EMBL" id="KJZ64609.1"/>
    </source>
</evidence>
<dbReference type="SUPFAM" id="SSF55298">
    <property type="entry name" value="YjgF-like"/>
    <property type="match status" value="1"/>
</dbReference>
<proteinExistence type="inferred from homology"/>
<protein>
    <recommendedName>
        <fullName evidence="4">RidA family protein</fullName>
    </recommendedName>
</protein>
<dbReference type="GO" id="GO:0005829">
    <property type="term" value="C:cytosol"/>
    <property type="evidence" value="ECO:0007669"/>
    <property type="project" value="TreeGrafter"/>
</dbReference>
<comment type="caution">
    <text evidence="2">The sequence shown here is derived from an EMBL/GenBank/DDBJ whole genome shotgun (WGS) entry which is preliminary data.</text>
</comment>
<evidence type="ECO:0000313" key="3">
    <source>
        <dbReference type="Proteomes" id="UP000033400"/>
    </source>
</evidence>
<dbReference type="Pfam" id="PF01042">
    <property type="entry name" value="Ribonuc_L-PSP"/>
    <property type="match status" value="1"/>
</dbReference>
<dbReference type="CDD" id="cd00448">
    <property type="entry name" value="YjgF_YER057c_UK114_family"/>
    <property type="match status" value="1"/>
</dbReference>
<accession>A0A0F4V796</accession>